<sequence>MLDCSFRRPFFVLRLILFIMPEVCTRAYTANQGSGFRNQLNIWCDRLHLGHIQFIADETQFVDENGHKLYQAIPIFPRVVNLSTRYQAQGRSQLEARDLSVSYIRQARLPISTSNIDFNYQLGGHGIVVARPYCLIEYGAYERLTDQYVFGWGTSIRKAEEDAAKKLLTSGRYCFC</sequence>
<proteinExistence type="predicted"/>
<evidence type="ECO:0000256" key="1">
    <source>
        <dbReference type="SAM" id="SignalP"/>
    </source>
</evidence>
<comment type="caution">
    <text evidence="2">The sequence shown here is derived from an EMBL/GenBank/DDBJ whole genome shotgun (WGS) entry which is preliminary data.</text>
</comment>
<organism evidence="2 3">
    <name type="scientific">Rhizoctonia solani</name>
    <dbReference type="NCBI Taxonomy" id="456999"/>
    <lineage>
        <taxon>Eukaryota</taxon>
        <taxon>Fungi</taxon>
        <taxon>Dikarya</taxon>
        <taxon>Basidiomycota</taxon>
        <taxon>Agaricomycotina</taxon>
        <taxon>Agaricomycetes</taxon>
        <taxon>Cantharellales</taxon>
        <taxon>Ceratobasidiaceae</taxon>
        <taxon>Rhizoctonia</taxon>
    </lineage>
</organism>
<feature type="signal peptide" evidence="1">
    <location>
        <begin position="1"/>
        <end position="27"/>
    </location>
</feature>
<dbReference type="EMBL" id="CAJMWY010003733">
    <property type="protein sequence ID" value="CAE6506180.1"/>
    <property type="molecule type" value="Genomic_DNA"/>
</dbReference>
<keyword evidence="1" id="KW-0732">Signal</keyword>
<evidence type="ECO:0000313" key="2">
    <source>
        <dbReference type="EMBL" id="CAE6506180.1"/>
    </source>
</evidence>
<feature type="chain" id="PRO_5034508486" evidence="1">
    <location>
        <begin position="28"/>
        <end position="176"/>
    </location>
</feature>
<accession>A0A8H3HG42</accession>
<protein>
    <submittedName>
        <fullName evidence="2">Uncharacterized protein</fullName>
    </submittedName>
</protein>
<gene>
    <name evidence="2" type="ORF">RDB_LOCUS130080</name>
</gene>
<dbReference type="Proteomes" id="UP000663861">
    <property type="component" value="Unassembled WGS sequence"/>
</dbReference>
<dbReference type="AlphaFoldDB" id="A0A8H3HG42"/>
<name>A0A8H3HG42_9AGAM</name>
<reference evidence="2" key="1">
    <citation type="submission" date="2021-01" db="EMBL/GenBank/DDBJ databases">
        <authorList>
            <person name="Kaushik A."/>
        </authorList>
    </citation>
    <scope>NUCLEOTIDE SEQUENCE</scope>
    <source>
        <strain evidence="2">AG4-RS23</strain>
    </source>
</reference>
<evidence type="ECO:0000313" key="3">
    <source>
        <dbReference type="Proteomes" id="UP000663861"/>
    </source>
</evidence>